<dbReference type="Gene3D" id="1.10.1330.10">
    <property type="entry name" value="Dockerin domain"/>
    <property type="match status" value="1"/>
</dbReference>
<feature type="active site" description="Charge relay system" evidence="5">
    <location>
        <position position="659"/>
    </location>
</feature>
<dbReference type="GO" id="GO:0004252">
    <property type="term" value="F:serine-type endopeptidase activity"/>
    <property type="evidence" value="ECO:0007669"/>
    <property type="project" value="UniProtKB-UniRule"/>
</dbReference>
<dbReference type="InterPro" id="IPR036439">
    <property type="entry name" value="Dockerin_dom_sf"/>
</dbReference>
<dbReference type="InterPro" id="IPR018247">
    <property type="entry name" value="EF_Hand_1_Ca_BS"/>
</dbReference>
<dbReference type="PROSITE" id="PS51892">
    <property type="entry name" value="SUBTILASE"/>
    <property type="match status" value="1"/>
</dbReference>
<name>A0A948W8Y2_UNCEI</name>
<feature type="domain" description="Dockerin" evidence="6">
    <location>
        <begin position="725"/>
        <end position="790"/>
    </location>
</feature>
<reference evidence="7" key="1">
    <citation type="submission" date="2021-05" db="EMBL/GenBank/DDBJ databases">
        <title>Energy efficiency and biological interactions define the core microbiome of deep oligotrophic groundwater.</title>
        <authorList>
            <person name="Mehrshad M."/>
            <person name="Lopez-Fernandez M."/>
            <person name="Bell E."/>
            <person name="Bernier-Latmani R."/>
            <person name="Bertilsson S."/>
            <person name="Dopson M."/>
        </authorList>
    </citation>
    <scope>NUCLEOTIDE SEQUENCE</scope>
    <source>
        <strain evidence="7">Modern_marine.mb.64</strain>
    </source>
</reference>
<dbReference type="AlphaFoldDB" id="A0A948W8Y2"/>
<dbReference type="Gene3D" id="3.40.50.200">
    <property type="entry name" value="Peptidase S8/S53 domain"/>
    <property type="match status" value="2"/>
</dbReference>
<evidence type="ECO:0000256" key="3">
    <source>
        <dbReference type="ARBA" id="ARBA00022801"/>
    </source>
</evidence>
<evidence type="ECO:0000313" key="8">
    <source>
        <dbReference type="Proteomes" id="UP000777784"/>
    </source>
</evidence>
<accession>A0A948W8Y2</accession>
<feature type="active site" description="Charge relay system" evidence="5">
    <location>
        <position position="328"/>
    </location>
</feature>
<dbReference type="EMBL" id="JAHJDP010000117">
    <property type="protein sequence ID" value="MBU2693176.1"/>
    <property type="molecule type" value="Genomic_DNA"/>
</dbReference>
<dbReference type="PROSITE" id="PS00138">
    <property type="entry name" value="SUBTILASE_SER"/>
    <property type="match status" value="1"/>
</dbReference>
<dbReference type="PROSITE" id="PS00018">
    <property type="entry name" value="EF_HAND_1"/>
    <property type="match status" value="1"/>
</dbReference>
<gene>
    <name evidence="7" type="ORF">KJ970_19850</name>
</gene>
<dbReference type="PANTHER" id="PTHR43806:SF11">
    <property type="entry name" value="CEREVISIN-RELATED"/>
    <property type="match status" value="1"/>
</dbReference>
<dbReference type="InterPro" id="IPR036852">
    <property type="entry name" value="Peptidase_S8/S53_dom_sf"/>
</dbReference>
<dbReference type="Pfam" id="PF00082">
    <property type="entry name" value="Peptidase_S8"/>
    <property type="match status" value="2"/>
</dbReference>
<dbReference type="InterPro" id="IPR050131">
    <property type="entry name" value="Peptidase_S8_subtilisin-like"/>
</dbReference>
<dbReference type="InterPro" id="IPR023828">
    <property type="entry name" value="Peptidase_S8_Ser-AS"/>
</dbReference>
<evidence type="ECO:0000256" key="4">
    <source>
        <dbReference type="ARBA" id="ARBA00022825"/>
    </source>
</evidence>
<comment type="similarity">
    <text evidence="1 5">Belongs to the peptidase S8 family.</text>
</comment>
<evidence type="ECO:0000313" key="7">
    <source>
        <dbReference type="EMBL" id="MBU2693176.1"/>
    </source>
</evidence>
<dbReference type="SUPFAM" id="SSF52743">
    <property type="entry name" value="Subtilisin-like"/>
    <property type="match status" value="1"/>
</dbReference>
<dbReference type="PRINTS" id="PR00723">
    <property type="entry name" value="SUBTILISIN"/>
</dbReference>
<dbReference type="Gene3D" id="2.60.40.4070">
    <property type="match status" value="1"/>
</dbReference>
<dbReference type="InterPro" id="IPR000209">
    <property type="entry name" value="Peptidase_S8/S53_dom"/>
</dbReference>
<keyword evidence="4 5" id="KW-0720">Serine protease</keyword>
<evidence type="ECO:0000256" key="1">
    <source>
        <dbReference type="ARBA" id="ARBA00011073"/>
    </source>
</evidence>
<evidence type="ECO:0000256" key="5">
    <source>
        <dbReference type="PROSITE-ProRule" id="PRU01240"/>
    </source>
</evidence>
<evidence type="ECO:0000259" key="6">
    <source>
        <dbReference type="PROSITE" id="PS51766"/>
    </source>
</evidence>
<dbReference type="InterPro" id="IPR015500">
    <property type="entry name" value="Peptidase_S8_subtilisin-rel"/>
</dbReference>
<dbReference type="PANTHER" id="PTHR43806">
    <property type="entry name" value="PEPTIDASE S8"/>
    <property type="match status" value="1"/>
</dbReference>
<dbReference type="CDD" id="cd14256">
    <property type="entry name" value="Dockerin_I"/>
    <property type="match status" value="1"/>
</dbReference>
<feature type="active site" description="Charge relay system" evidence="5">
    <location>
        <position position="165"/>
    </location>
</feature>
<protein>
    <submittedName>
        <fullName evidence="7">S8 family serine peptidase</fullName>
    </submittedName>
</protein>
<dbReference type="Pfam" id="PF00404">
    <property type="entry name" value="Dockerin_1"/>
    <property type="match status" value="1"/>
</dbReference>
<dbReference type="GO" id="GO:0000272">
    <property type="term" value="P:polysaccharide catabolic process"/>
    <property type="evidence" value="ECO:0007669"/>
    <property type="project" value="InterPro"/>
</dbReference>
<comment type="caution">
    <text evidence="7">The sequence shown here is derived from an EMBL/GenBank/DDBJ whole genome shotgun (WGS) entry which is preliminary data.</text>
</comment>
<dbReference type="GO" id="GO:0006508">
    <property type="term" value="P:proteolysis"/>
    <property type="evidence" value="ECO:0007669"/>
    <property type="project" value="UniProtKB-KW"/>
</dbReference>
<sequence>MSFFLLLSIFSADRADASGRLAAIETPALATIRGLAPEVRAGLLARRVGDPKTADGRMGVVVSFTAEPTAGDLQACRASGFEFDRLPSGSMAHVGSIYSGRIAPEKLADLADLPAVERLDTTWRPAVQRPLDLSVPETQVDQVWAQVDALQQPICGEGVTIADLDTGIDIFHPGFFRDDGGTYSWIDVNANSQFDPGTDAVDLDGNSQAGTGETLRFLDGAVYDDPTQAGPLFLDGFYDTDRDWLYNDANGDGWRNYGRSYGFTDTSPCFGERFFIAGDTNANGRLDPGEMLIGLGSSKVKAVYNPYTNQEWNRGTNLIDCESDANGHGTGVCGVLAQDSAGRGRKLVGLAPDVELVVANIFSGIDIADEVQFTKVMNWASDQGAKIFLWEIGAITYHFTDGSSAWEQAVNSSAAQGIVQVCPAGNYSGGGKHASADLGPGANLNLPFHVPTAQEGPYYATTRYIFFSILWPGTSSEIDVQVQSPTGSPVMIPTSPPNGTLSMGTDGSIYYARDVSPRGTAGVFLTLYKGLQGGEPLATGNWTLAVTNQTASSRPLGLWSLDDISSWGYGVVWQSHLDDDTTIDLPATADSALAVASYSTRGYYADVGGLSGFSNRGPRIDGVNVMDIAAPGNYDIYAARSKDAYNATPATYTSFGGTSAAGPHVAAVAALLAQAAPSAGQSEISAAIHSGAAADGYTGAVPNESWGYGKLRAAAALSLLDPGGGEGIPGDANVDGTVNILDIVVIVNHILGINTLTGQGLENAEMTGDQVISILDLVAVVNVILDKQPLASSPGLEKPDGEIQVTATHDGEDPALLIDPGNARPIALDLTLSASSDGLGAGPFELELPRGGEWKGRGNRLRDRCIRIVLYRVTDDPLDEPVAVTVKLAGRDDPVSLSWIEGVAVDPAGERIELQPIGFPLRVEAIPATDPSVSSPMEGSFRVVPNPSAGPVSIFLAPRVEHGGNQPRIFSVHDITGASVCRLRVPEGMFRIEWDGRDASGRPAASGLYFVREVGGEGRGLRLLLIR</sequence>
<dbReference type="Proteomes" id="UP000777784">
    <property type="component" value="Unassembled WGS sequence"/>
</dbReference>
<organism evidence="7 8">
    <name type="scientific">Eiseniibacteriota bacterium</name>
    <dbReference type="NCBI Taxonomy" id="2212470"/>
    <lineage>
        <taxon>Bacteria</taxon>
        <taxon>Candidatus Eiseniibacteriota</taxon>
    </lineage>
</organism>
<keyword evidence="2 5" id="KW-0645">Protease</keyword>
<proteinExistence type="inferred from homology"/>
<dbReference type="GO" id="GO:0004553">
    <property type="term" value="F:hydrolase activity, hydrolyzing O-glycosyl compounds"/>
    <property type="evidence" value="ECO:0007669"/>
    <property type="project" value="InterPro"/>
</dbReference>
<keyword evidence="3 5" id="KW-0378">Hydrolase</keyword>
<dbReference type="PROSITE" id="PS51766">
    <property type="entry name" value="DOCKERIN"/>
    <property type="match status" value="1"/>
</dbReference>
<dbReference type="SUPFAM" id="SSF63446">
    <property type="entry name" value="Type I dockerin domain"/>
    <property type="match status" value="1"/>
</dbReference>
<evidence type="ECO:0000256" key="2">
    <source>
        <dbReference type="ARBA" id="ARBA00022670"/>
    </source>
</evidence>
<dbReference type="InterPro" id="IPR002105">
    <property type="entry name" value="Dockerin_1_rpt"/>
</dbReference>
<dbReference type="InterPro" id="IPR016134">
    <property type="entry name" value="Dockerin_dom"/>
</dbReference>